<gene>
    <name evidence="1" type="ORF">PS732_02501</name>
</gene>
<accession>A0ABD7VFG3</accession>
<sequence>MKTWFPVVTRVASKLVCVAYYSFKLYASLHGS</sequence>
<evidence type="ECO:0000313" key="2">
    <source>
        <dbReference type="Proteomes" id="UP000325779"/>
    </source>
</evidence>
<name>A0ABD7VFG3_PSEFL</name>
<dbReference type="Proteomes" id="UP000325779">
    <property type="component" value="Unassembled WGS sequence"/>
</dbReference>
<protein>
    <submittedName>
        <fullName evidence="1">Uncharacterized protein</fullName>
    </submittedName>
</protein>
<comment type="caution">
    <text evidence="1">The sequence shown here is derived from an EMBL/GenBank/DDBJ whole genome shotgun (WGS) entry which is preliminary data.</text>
</comment>
<dbReference type="EMBL" id="CABVIJ010000009">
    <property type="protein sequence ID" value="VVO93871.1"/>
    <property type="molecule type" value="Genomic_DNA"/>
</dbReference>
<evidence type="ECO:0000313" key="1">
    <source>
        <dbReference type="EMBL" id="VVO93871.1"/>
    </source>
</evidence>
<reference evidence="1 2" key="1">
    <citation type="submission" date="2019-09" db="EMBL/GenBank/DDBJ databases">
        <authorList>
            <person name="Chandra G."/>
            <person name="Truman W A."/>
        </authorList>
    </citation>
    <scope>NUCLEOTIDE SEQUENCE [LARGE SCALE GENOMIC DNA]</scope>
    <source>
        <strain evidence="1">PS732</strain>
    </source>
</reference>
<proteinExistence type="predicted"/>
<dbReference type="AlphaFoldDB" id="A0ABD7VFG3"/>
<organism evidence="1 2">
    <name type="scientific">Pseudomonas fluorescens</name>
    <dbReference type="NCBI Taxonomy" id="294"/>
    <lineage>
        <taxon>Bacteria</taxon>
        <taxon>Pseudomonadati</taxon>
        <taxon>Pseudomonadota</taxon>
        <taxon>Gammaproteobacteria</taxon>
        <taxon>Pseudomonadales</taxon>
        <taxon>Pseudomonadaceae</taxon>
        <taxon>Pseudomonas</taxon>
    </lineage>
</organism>